<dbReference type="Proteomes" id="UP001139089">
    <property type="component" value="Unassembled WGS sequence"/>
</dbReference>
<gene>
    <name evidence="1" type="ORF">LRX75_17870</name>
</gene>
<name>A0A9X1T2A8_9HYPH</name>
<dbReference type="AlphaFoldDB" id="A0A9X1T2A8"/>
<proteinExistence type="predicted"/>
<reference evidence="1" key="1">
    <citation type="submission" date="2021-12" db="EMBL/GenBank/DDBJ databases">
        <authorList>
            <person name="Li Y."/>
        </authorList>
    </citation>
    <scope>NUCLEOTIDE SEQUENCE</scope>
    <source>
        <strain evidence="1">DKSPLA3</strain>
    </source>
</reference>
<dbReference type="SUPFAM" id="SSF158837">
    <property type="entry name" value="AGR C 984p-like"/>
    <property type="match status" value="5"/>
</dbReference>
<accession>A0A9X1T2A8</accession>
<dbReference type="InterPro" id="IPR010626">
    <property type="entry name" value="DUF1217"/>
</dbReference>
<dbReference type="EMBL" id="JAJOZR010000012">
    <property type="protein sequence ID" value="MCD7110904.1"/>
    <property type="molecule type" value="Genomic_DNA"/>
</dbReference>
<comment type="caution">
    <text evidence="1">The sequence shown here is derived from an EMBL/GenBank/DDBJ whole genome shotgun (WGS) entry which is preliminary data.</text>
</comment>
<evidence type="ECO:0000313" key="1">
    <source>
        <dbReference type="EMBL" id="MCD7110904.1"/>
    </source>
</evidence>
<dbReference type="Pfam" id="PF06748">
    <property type="entry name" value="DUF1217"/>
    <property type="match status" value="2"/>
</dbReference>
<protein>
    <submittedName>
        <fullName evidence="1">DUF1217 domain-containing protein</fullName>
    </submittedName>
</protein>
<dbReference type="InterPro" id="IPR023157">
    <property type="entry name" value="AGR-C-984p-like_sf"/>
</dbReference>
<organism evidence="1 2">
    <name type="scientific">Rhizobium quercicola</name>
    <dbReference type="NCBI Taxonomy" id="2901226"/>
    <lineage>
        <taxon>Bacteria</taxon>
        <taxon>Pseudomonadati</taxon>
        <taxon>Pseudomonadota</taxon>
        <taxon>Alphaproteobacteria</taxon>
        <taxon>Hyphomicrobiales</taxon>
        <taxon>Rhizobiaceae</taxon>
        <taxon>Rhizobium/Agrobacterium group</taxon>
        <taxon>Rhizobium</taxon>
    </lineage>
</organism>
<dbReference type="Gene3D" id="1.10.3700.10">
    <property type="entry name" value="AGR C 984p-like"/>
    <property type="match status" value="4"/>
</dbReference>
<sequence>MVKRHGRSMPARALQRAPRAAAVKATGRQMASTYLDYNLVVRDMKESINRVSQQKMVERDTQYYKDNIGKVTTVDAFLDDYRLYSYAMKAHGLEDMTYAKAFMRKVLESDLNDDASYANKLSDDRYRNFAMAFSFDKSTTVAQTGAQEDALIGLYNANIANADSVMNTEVNYFNAMTAGGNIQTVDQFLQNERLRDYAFPLFGLKPDNFDFTQVRQALTSDIGDPASYVNTLQQSAADALSGRGAEIQATISKFDERSRASAQIKTLTNSLFQPGADQAAIQAQVSEQEAIFNALDAQLPPESQTAAAVSVLQSEYAQLDYDGTLATNLKAMATAFKFNPDGTAPATGPLIGDSDKASMRELYFASAPRLTGTGALINKDYFEAHVNDFTTATDLLADSRMRSYIITAYGIPRGTGSGVLNAIITSDLDDPTSYANTTGAENNAAYKALAAGFNFKPDGTLAAGEVPQTAEQTRSASANYMNRYNDAADASDASLISAYKALIGSATTVDALLNNPKGLQVALSAFGLENEGKSVRELRRILTSDVNDPKSYVNTLKDDRYVKLVNAFNFKADGKIGAPKLAQSQSEILQISKAYVLAKSQFGTEKDKTDATAEAKYYAAQMEKVQTLDDLLKDTRMTNFMLVATGIDPKTVKKDELKKIFTSDLSDPKSYINTQADSRYRELVASFNFDATGKTVRPQENQIQTRRGLLETQDLYYNQTLEEQKGEDNAGVRLALYFRRMAPEIGSSFDILADNALMQVVRTAFSIPEEMSSADVDVQSEYIKRVLDVKDLRDPEKLEKLMKRFTALYDVENNTVTSPALSVLSSSGSSAGISGDSLLAIAQLRRGG</sequence>
<keyword evidence="2" id="KW-1185">Reference proteome</keyword>
<evidence type="ECO:0000313" key="2">
    <source>
        <dbReference type="Proteomes" id="UP001139089"/>
    </source>
</evidence>